<proteinExistence type="predicted"/>
<sequence>MSFPLLKQSIKANISLWGIVTVIMNVILAQLLLMDGMSQLVPTMYYGMLCLMMCALYIVIATNNLLAGQVDRGSMAYILSTPIKRSKVVITQLIYLAGSLFVTFSLLTINFLLCNQTLSAQASFATDTIVYMNLGALLVALALSSICFMTSGIFNLSKYSIGSGGMIVVAFLLLALIGSFSNYGVTGLDVFKDLTIVSLYNIGDIIADKGQWVAQLSILGIIAIIGYSVGGIWFTKKDLPL</sequence>
<gene>
    <name evidence="2" type="ORF">RV04_GL001424</name>
</gene>
<reference evidence="2 3" key="1">
    <citation type="submission" date="2014-12" db="EMBL/GenBank/DDBJ databases">
        <title>Draft genome sequences of 29 type strains of Enterococci.</title>
        <authorList>
            <person name="Zhong Z."/>
            <person name="Sun Z."/>
            <person name="Liu W."/>
            <person name="Zhang W."/>
            <person name="Zhang H."/>
        </authorList>
    </citation>
    <scope>NUCLEOTIDE SEQUENCE [LARGE SCALE GENOMIC DNA]</scope>
    <source>
        <strain evidence="2 3">DSM 17122</strain>
    </source>
</reference>
<dbReference type="Proteomes" id="UP000182077">
    <property type="component" value="Unassembled WGS sequence"/>
</dbReference>
<dbReference type="AlphaFoldDB" id="A0A1L8TQ04"/>
<keyword evidence="3" id="KW-1185">Reference proteome</keyword>
<keyword evidence="1" id="KW-0472">Membrane</keyword>
<feature type="transmembrane region" description="Helical" evidence="1">
    <location>
        <begin position="12"/>
        <end position="33"/>
    </location>
</feature>
<evidence type="ECO:0000256" key="1">
    <source>
        <dbReference type="SAM" id="Phobius"/>
    </source>
</evidence>
<feature type="transmembrane region" description="Helical" evidence="1">
    <location>
        <begin position="129"/>
        <end position="154"/>
    </location>
</feature>
<feature type="transmembrane region" description="Helical" evidence="1">
    <location>
        <begin position="88"/>
        <end position="109"/>
    </location>
</feature>
<keyword evidence="1" id="KW-0812">Transmembrane</keyword>
<feature type="transmembrane region" description="Helical" evidence="1">
    <location>
        <begin position="166"/>
        <end position="185"/>
    </location>
</feature>
<dbReference type="STRING" id="249189.RV04_GL001424"/>
<accession>A0A1L8TQ04</accession>
<evidence type="ECO:0000313" key="2">
    <source>
        <dbReference type="EMBL" id="OJG46258.1"/>
    </source>
</evidence>
<evidence type="ECO:0008006" key="4">
    <source>
        <dbReference type="Google" id="ProtNLM"/>
    </source>
</evidence>
<dbReference type="RefSeq" id="WP_245791045.1">
    <property type="nucleotide sequence ID" value="NZ_JBHSHK010000001.1"/>
</dbReference>
<name>A0A1L8TQ04_9ENTE</name>
<dbReference type="EMBL" id="JXKQ01000003">
    <property type="protein sequence ID" value="OJG46258.1"/>
    <property type="molecule type" value="Genomic_DNA"/>
</dbReference>
<comment type="caution">
    <text evidence="2">The sequence shown here is derived from an EMBL/GenBank/DDBJ whole genome shotgun (WGS) entry which is preliminary data.</text>
</comment>
<protein>
    <recommendedName>
        <fullName evidence="4">ABC transporter permease</fullName>
    </recommendedName>
</protein>
<feature type="transmembrane region" description="Helical" evidence="1">
    <location>
        <begin position="212"/>
        <end position="234"/>
    </location>
</feature>
<feature type="transmembrane region" description="Helical" evidence="1">
    <location>
        <begin position="45"/>
        <end position="67"/>
    </location>
</feature>
<keyword evidence="1" id="KW-1133">Transmembrane helix</keyword>
<organism evidence="2 3">
    <name type="scientific">Enterococcus hermanniensis</name>
    <dbReference type="NCBI Taxonomy" id="249189"/>
    <lineage>
        <taxon>Bacteria</taxon>
        <taxon>Bacillati</taxon>
        <taxon>Bacillota</taxon>
        <taxon>Bacilli</taxon>
        <taxon>Lactobacillales</taxon>
        <taxon>Enterococcaceae</taxon>
        <taxon>Enterococcus</taxon>
    </lineage>
</organism>
<evidence type="ECO:0000313" key="3">
    <source>
        <dbReference type="Proteomes" id="UP000182077"/>
    </source>
</evidence>